<dbReference type="RefSeq" id="WP_031055097.1">
    <property type="nucleotide sequence ID" value="NZ_JBHSPX010000002.1"/>
</dbReference>
<dbReference type="InterPro" id="IPR003462">
    <property type="entry name" value="ODC_Mu_crystall"/>
</dbReference>
<dbReference type="PANTHER" id="PTHR13812:SF19">
    <property type="entry name" value="KETIMINE REDUCTASE MU-CRYSTALLIN"/>
    <property type="match status" value="1"/>
</dbReference>
<dbReference type="Gene3D" id="3.40.50.720">
    <property type="entry name" value="NAD(P)-binding Rossmann-like Domain"/>
    <property type="match status" value="1"/>
</dbReference>
<evidence type="ECO:0000313" key="2">
    <source>
        <dbReference type="Proteomes" id="UP001596139"/>
    </source>
</evidence>
<dbReference type="InterPro" id="IPR023401">
    <property type="entry name" value="ODC_N"/>
</dbReference>
<dbReference type="InterPro" id="IPR036291">
    <property type="entry name" value="NAD(P)-bd_dom_sf"/>
</dbReference>
<dbReference type="PANTHER" id="PTHR13812">
    <property type="entry name" value="KETIMINE REDUCTASE MU-CRYSTALLIN"/>
    <property type="match status" value="1"/>
</dbReference>
<keyword evidence="2" id="KW-1185">Reference proteome</keyword>
<dbReference type="Pfam" id="PF02423">
    <property type="entry name" value="OCD_Mu_crystall"/>
    <property type="match status" value="1"/>
</dbReference>
<dbReference type="SUPFAM" id="SSF51735">
    <property type="entry name" value="NAD(P)-binding Rossmann-fold domains"/>
    <property type="match status" value="1"/>
</dbReference>
<gene>
    <name evidence="1" type="ORF">ACFP4F_05900</name>
</gene>
<dbReference type="Gene3D" id="3.30.1780.10">
    <property type="entry name" value="ornithine cyclodeaminase, domain 1"/>
    <property type="match status" value="1"/>
</dbReference>
<evidence type="ECO:0000313" key="1">
    <source>
        <dbReference type="EMBL" id="MFC6062072.1"/>
    </source>
</evidence>
<comment type="caution">
    <text evidence="1">The sequence shown here is derived from an EMBL/GenBank/DDBJ whole genome shotgun (WGS) entry which is preliminary data.</text>
</comment>
<accession>A0ABW1MFJ1</accession>
<dbReference type="PIRSF" id="PIRSF001439">
    <property type="entry name" value="CryM"/>
    <property type="match status" value="1"/>
</dbReference>
<proteinExistence type="predicted"/>
<protein>
    <submittedName>
        <fullName evidence="1">Ornithine cyclodeaminase family protein</fullName>
    </submittedName>
</protein>
<dbReference type="EMBL" id="JBHSPX010000002">
    <property type="protein sequence ID" value="MFC6062072.1"/>
    <property type="molecule type" value="Genomic_DNA"/>
</dbReference>
<name>A0ABW1MFJ1_9ACTN</name>
<reference evidence="2" key="1">
    <citation type="journal article" date="2019" name="Int. J. Syst. Evol. Microbiol.">
        <title>The Global Catalogue of Microorganisms (GCM) 10K type strain sequencing project: providing services to taxonomists for standard genome sequencing and annotation.</title>
        <authorList>
            <consortium name="The Broad Institute Genomics Platform"/>
            <consortium name="The Broad Institute Genome Sequencing Center for Infectious Disease"/>
            <person name="Wu L."/>
            <person name="Ma J."/>
        </authorList>
    </citation>
    <scope>NUCLEOTIDE SEQUENCE [LARGE SCALE GENOMIC DNA]</scope>
    <source>
        <strain evidence="2">CGMCC 1.15180</strain>
    </source>
</reference>
<sequence>MTRHAAPLLIGDEEVRARLDAGTAVAAVRRALLAHHREELSAPARLAAPLGDRDLVFTAGADAGGARHGFRAYDTRGGEQLVAVWDSARGALLAVVHGQELGPRRTGAIGAVAVDALARPDAARLGIIGAGTQARAQLWALAQVRKPSEVTVFARRPERVRAFTERVREELGIEAVAAPTAEAAVRGQDIVITATSSRSPVLEADWIAPGTHISVLGAKDRAAHEIPPELIGRADVLVTDSRAQTAAYGPDHLIDPAAAAELGAVLAGDAPGRTSAGQITFFSSVGLAGTEVAVAAELAAKRP</sequence>
<dbReference type="Proteomes" id="UP001596139">
    <property type="component" value="Unassembled WGS sequence"/>
</dbReference>
<organism evidence="1 2">
    <name type="scientific">Streptomyces ochraceiscleroticus</name>
    <dbReference type="NCBI Taxonomy" id="47761"/>
    <lineage>
        <taxon>Bacteria</taxon>
        <taxon>Bacillati</taxon>
        <taxon>Actinomycetota</taxon>
        <taxon>Actinomycetes</taxon>
        <taxon>Kitasatosporales</taxon>
        <taxon>Streptomycetaceae</taxon>
        <taxon>Streptomyces</taxon>
    </lineage>
</organism>